<evidence type="ECO:0000313" key="1">
    <source>
        <dbReference type="EMBL" id="KAH3768334.1"/>
    </source>
</evidence>
<proteinExistence type="predicted"/>
<gene>
    <name evidence="1" type="ORF">DPMN_169546</name>
</gene>
<comment type="caution">
    <text evidence="1">The sequence shown here is derived from an EMBL/GenBank/DDBJ whole genome shotgun (WGS) entry which is preliminary data.</text>
</comment>
<sequence>MSLWRSSLTDPKYCLPNEDNQAQLVAKIDIEPPEGGWPSKLKHVQLMITNL</sequence>
<evidence type="ECO:0000313" key="2">
    <source>
        <dbReference type="Proteomes" id="UP000828390"/>
    </source>
</evidence>
<name>A0A9D4ICC4_DREPO</name>
<organism evidence="1 2">
    <name type="scientific">Dreissena polymorpha</name>
    <name type="common">Zebra mussel</name>
    <name type="synonym">Mytilus polymorpha</name>
    <dbReference type="NCBI Taxonomy" id="45954"/>
    <lineage>
        <taxon>Eukaryota</taxon>
        <taxon>Metazoa</taxon>
        <taxon>Spiralia</taxon>
        <taxon>Lophotrochozoa</taxon>
        <taxon>Mollusca</taxon>
        <taxon>Bivalvia</taxon>
        <taxon>Autobranchia</taxon>
        <taxon>Heteroconchia</taxon>
        <taxon>Euheterodonta</taxon>
        <taxon>Imparidentia</taxon>
        <taxon>Neoheterodontei</taxon>
        <taxon>Myida</taxon>
        <taxon>Dreissenoidea</taxon>
        <taxon>Dreissenidae</taxon>
        <taxon>Dreissena</taxon>
    </lineage>
</organism>
<dbReference type="EMBL" id="JAIWYP010000009">
    <property type="protein sequence ID" value="KAH3768334.1"/>
    <property type="molecule type" value="Genomic_DNA"/>
</dbReference>
<dbReference type="Proteomes" id="UP000828390">
    <property type="component" value="Unassembled WGS sequence"/>
</dbReference>
<protein>
    <submittedName>
        <fullName evidence="1">Uncharacterized protein</fullName>
    </submittedName>
</protein>
<dbReference type="AlphaFoldDB" id="A0A9D4ICC4"/>
<accession>A0A9D4ICC4</accession>
<reference evidence="1" key="1">
    <citation type="journal article" date="2019" name="bioRxiv">
        <title>The Genome of the Zebra Mussel, Dreissena polymorpha: A Resource for Invasive Species Research.</title>
        <authorList>
            <person name="McCartney M.A."/>
            <person name="Auch B."/>
            <person name="Kono T."/>
            <person name="Mallez S."/>
            <person name="Zhang Y."/>
            <person name="Obille A."/>
            <person name="Becker A."/>
            <person name="Abrahante J.E."/>
            <person name="Garbe J."/>
            <person name="Badalamenti J.P."/>
            <person name="Herman A."/>
            <person name="Mangelson H."/>
            <person name="Liachko I."/>
            <person name="Sullivan S."/>
            <person name="Sone E.D."/>
            <person name="Koren S."/>
            <person name="Silverstein K.A.T."/>
            <person name="Beckman K.B."/>
            <person name="Gohl D.M."/>
        </authorList>
    </citation>
    <scope>NUCLEOTIDE SEQUENCE</scope>
    <source>
        <strain evidence="1">Duluth1</strain>
        <tissue evidence="1">Whole animal</tissue>
    </source>
</reference>
<keyword evidence="2" id="KW-1185">Reference proteome</keyword>
<reference evidence="1" key="2">
    <citation type="submission" date="2020-11" db="EMBL/GenBank/DDBJ databases">
        <authorList>
            <person name="McCartney M.A."/>
            <person name="Auch B."/>
            <person name="Kono T."/>
            <person name="Mallez S."/>
            <person name="Becker A."/>
            <person name="Gohl D.M."/>
            <person name="Silverstein K.A.T."/>
            <person name="Koren S."/>
            <person name="Bechman K.B."/>
            <person name="Herman A."/>
            <person name="Abrahante J.E."/>
            <person name="Garbe J."/>
        </authorList>
    </citation>
    <scope>NUCLEOTIDE SEQUENCE</scope>
    <source>
        <strain evidence="1">Duluth1</strain>
        <tissue evidence="1">Whole animal</tissue>
    </source>
</reference>